<comment type="cofactor">
    <cofactor evidence="1">
        <name>a divalent metal cation</name>
        <dbReference type="ChEBI" id="CHEBI:60240"/>
    </cofactor>
</comment>
<organism evidence="3">
    <name type="scientific">freshwater metagenome</name>
    <dbReference type="NCBI Taxonomy" id="449393"/>
    <lineage>
        <taxon>unclassified sequences</taxon>
        <taxon>metagenomes</taxon>
        <taxon>ecological metagenomes</taxon>
    </lineage>
</organism>
<sequence length="205" mass="22577">MSFPVILASASPARLMLLRSQKINPIVIPSEINERQIEEEHKSQSTEVIVEKLSIAKANYVLENNLSLDKGVLIAADSMLEFESKSFGKPLNANNAIERWKQMRGKSGILHTGHTVIRLDNMQTISRVVSTKVQFANVDDEEIFAYVASGEPLQVAGAFTLDSLGAAFVTQVQGDHSNVVGLSLPTLREIVRDLGLSWTSLWEMA</sequence>
<dbReference type="InterPro" id="IPR029001">
    <property type="entry name" value="ITPase-like_fam"/>
</dbReference>
<reference evidence="3" key="1">
    <citation type="submission" date="2020-05" db="EMBL/GenBank/DDBJ databases">
        <authorList>
            <person name="Chiriac C."/>
            <person name="Salcher M."/>
            <person name="Ghai R."/>
            <person name="Kavagutti S V."/>
        </authorList>
    </citation>
    <scope>NUCLEOTIDE SEQUENCE</scope>
</reference>
<dbReference type="CDD" id="cd00555">
    <property type="entry name" value="Maf"/>
    <property type="match status" value="1"/>
</dbReference>
<evidence type="ECO:0000256" key="1">
    <source>
        <dbReference type="ARBA" id="ARBA00001968"/>
    </source>
</evidence>
<dbReference type="NCBIfam" id="TIGR00172">
    <property type="entry name" value="maf"/>
    <property type="match status" value="1"/>
</dbReference>
<dbReference type="GO" id="GO:0047429">
    <property type="term" value="F:nucleoside triphosphate diphosphatase activity"/>
    <property type="evidence" value="ECO:0007669"/>
    <property type="project" value="InterPro"/>
</dbReference>
<proteinExistence type="inferred from homology"/>
<keyword evidence="2" id="KW-0378">Hydrolase</keyword>
<dbReference type="InterPro" id="IPR003697">
    <property type="entry name" value="Maf-like"/>
</dbReference>
<name>A0A6J6EC55_9ZZZZ</name>
<dbReference type="HAMAP" id="MF_00528">
    <property type="entry name" value="Maf"/>
    <property type="match status" value="1"/>
</dbReference>
<dbReference type="PANTHER" id="PTHR43213">
    <property type="entry name" value="BIFUNCTIONAL DTTP/UTP PYROPHOSPHATASE/METHYLTRANSFERASE PROTEIN-RELATED"/>
    <property type="match status" value="1"/>
</dbReference>
<gene>
    <name evidence="3" type="ORF">UFOPK1740_00367</name>
</gene>
<protein>
    <submittedName>
        <fullName evidence="3">Unannotated protein</fullName>
    </submittedName>
</protein>
<dbReference type="EMBL" id="CAEZTU010000009">
    <property type="protein sequence ID" value="CAB4572875.1"/>
    <property type="molecule type" value="Genomic_DNA"/>
</dbReference>
<dbReference type="SUPFAM" id="SSF52972">
    <property type="entry name" value="ITPase-like"/>
    <property type="match status" value="1"/>
</dbReference>
<dbReference type="PIRSF" id="PIRSF006305">
    <property type="entry name" value="Maf"/>
    <property type="match status" value="1"/>
</dbReference>
<evidence type="ECO:0000256" key="2">
    <source>
        <dbReference type="ARBA" id="ARBA00022801"/>
    </source>
</evidence>
<evidence type="ECO:0000313" key="3">
    <source>
        <dbReference type="EMBL" id="CAB4572875.1"/>
    </source>
</evidence>
<dbReference type="PANTHER" id="PTHR43213:SF5">
    <property type="entry name" value="BIFUNCTIONAL DTTP_UTP PYROPHOSPHATASE_METHYLTRANSFERASE PROTEIN-RELATED"/>
    <property type="match status" value="1"/>
</dbReference>
<dbReference type="Pfam" id="PF02545">
    <property type="entry name" value="Maf"/>
    <property type="match status" value="1"/>
</dbReference>
<dbReference type="Gene3D" id="3.90.950.10">
    <property type="match status" value="1"/>
</dbReference>
<accession>A0A6J6EC55</accession>
<dbReference type="AlphaFoldDB" id="A0A6J6EC55"/>